<dbReference type="AlphaFoldDB" id="A0A9P8CFC4"/>
<feature type="region of interest" description="Disordered" evidence="2">
    <location>
        <begin position="140"/>
        <end position="161"/>
    </location>
</feature>
<reference evidence="3" key="1">
    <citation type="journal article" date="2021" name="IMA Fungus">
        <title>Genomic characterization of three marine fungi, including Emericellopsis atlantica sp. nov. with signatures of a generalist lifestyle and marine biomass degradation.</title>
        <authorList>
            <person name="Hagestad O.C."/>
            <person name="Hou L."/>
            <person name="Andersen J.H."/>
            <person name="Hansen E.H."/>
            <person name="Altermark B."/>
            <person name="Li C."/>
            <person name="Kuhnert E."/>
            <person name="Cox R.J."/>
            <person name="Crous P.W."/>
            <person name="Spatafora J.W."/>
            <person name="Lail K."/>
            <person name="Amirebrahimi M."/>
            <person name="Lipzen A."/>
            <person name="Pangilinan J."/>
            <person name="Andreopoulos W."/>
            <person name="Hayes R.D."/>
            <person name="Ng V."/>
            <person name="Grigoriev I.V."/>
            <person name="Jackson S.A."/>
            <person name="Sutton T.D.S."/>
            <person name="Dobson A.D.W."/>
            <person name="Rama T."/>
        </authorList>
    </citation>
    <scope>NUCLEOTIDE SEQUENCE</scope>
    <source>
        <strain evidence="3">TRa3180A</strain>
    </source>
</reference>
<protein>
    <submittedName>
        <fullName evidence="3">Uncharacterized protein</fullName>
    </submittedName>
</protein>
<comment type="caution">
    <text evidence="3">The sequence shown here is derived from an EMBL/GenBank/DDBJ whole genome shotgun (WGS) entry which is preliminary data.</text>
</comment>
<dbReference type="EMBL" id="MU253890">
    <property type="protein sequence ID" value="KAG9244692.1"/>
    <property type="molecule type" value="Genomic_DNA"/>
</dbReference>
<accession>A0A9P8CFC4</accession>
<feature type="region of interest" description="Disordered" evidence="2">
    <location>
        <begin position="1"/>
        <end position="88"/>
    </location>
</feature>
<dbReference type="OrthoDB" id="3211582at2759"/>
<evidence type="ECO:0000256" key="1">
    <source>
        <dbReference type="SAM" id="Coils"/>
    </source>
</evidence>
<organism evidence="3 4">
    <name type="scientific">Calycina marina</name>
    <dbReference type="NCBI Taxonomy" id="1763456"/>
    <lineage>
        <taxon>Eukaryota</taxon>
        <taxon>Fungi</taxon>
        <taxon>Dikarya</taxon>
        <taxon>Ascomycota</taxon>
        <taxon>Pezizomycotina</taxon>
        <taxon>Leotiomycetes</taxon>
        <taxon>Helotiales</taxon>
        <taxon>Pezizellaceae</taxon>
        <taxon>Calycina</taxon>
    </lineage>
</organism>
<name>A0A9P8CFC4_9HELO</name>
<gene>
    <name evidence="3" type="ORF">BJ878DRAFT_57443</name>
</gene>
<evidence type="ECO:0000256" key="2">
    <source>
        <dbReference type="SAM" id="MobiDB-lite"/>
    </source>
</evidence>
<keyword evidence="4" id="KW-1185">Reference proteome</keyword>
<feature type="coiled-coil region" evidence="1">
    <location>
        <begin position="95"/>
        <end position="133"/>
    </location>
</feature>
<dbReference type="Proteomes" id="UP000887226">
    <property type="component" value="Unassembled WGS sequence"/>
</dbReference>
<evidence type="ECO:0000313" key="3">
    <source>
        <dbReference type="EMBL" id="KAG9244692.1"/>
    </source>
</evidence>
<keyword evidence="1" id="KW-0175">Coiled coil</keyword>
<evidence type="ECO:0000313" key="4">
    <source>
        <dbReference type="Proteomes" id="UP000887226"/>
    </source>
</evidence>
<feature type="compositionally biased region" description="Basic and acidic residues" evidence="2">
    <location>
        <begin position="78"/>
        <end position="88"/>
    </location>
</feature>
<feature type="compositionally biased region" description="Basic and acidic residues" evidence="2">
    <location>
        <begin position="13"/>
        <end position="24"/>
    </location>
</feature>
<sequence length="161" mass="17731">MPLFSKSEPVTEPVRDNRTGRRVGDPVGEDTTPKRSSTLFGRKNSPEPVAKSSSMFGRKHSPEPAANNTSPHRHGLLHRHEDSSVTSARERLMGAEQAEKDADRALLTARHAVREAKAHLLRLEKEAAEEARLAKIKQKLAGDLGKRGKQLGRKCPSSTRS</sequence>
<proteinExistence type="predicted"/>